<proteinExistence type="predicted"/>
<comment type="caution">
    <text evidence="1">The sequence shown here is derived from an EMBL/GenBank/DDBJ whole genome shotgun (WGS) entry which is preliminary data.</text>
</comment>
<dbReference type="Proteomes" id="UP001148629">
    <property type="component" value="Unassembled WGS sequence"/>
</dbReference>
<evidence type="ECO:0000313" key="1">
    <source>
        <dbReference type="EMBL" id="KAJ3547882.1"/>
    </source>
</evidence>
<name>A0ACC1SX88_9HYPO</name>
<accession>A0ACC1SX88</accession>
<protein>
    <submittedName>
        <fullName evidence="1">Uncharacterized protein</fullName>
    </submittedName>
</protein>
<organism evidence="1 2">
    <name type="scientific">Fusarium decemcellulare</name>
    <dbReference type="NCBI Taxonomy" id="57161"/>
    <lineage>
        <taxon>Eukaryota</taxon>
        <taxon>Fungi</taxon>
        <taxon>Dikarya</taxon>
        <taxon>Ascomycota</taxon>
        <taxon>Pezizomycotina</taxon>
        <taxon>Sordariomycetes</taxon>
        <taxon>Hypocreomycetidae</taxon>
        <taxon>Hypocreales</taxon>
        <taxon>Nectriaceae</taxon>
        <taxon>Fusarium</taxon>
        <taxon>Fusarium decemcellulare species complex</taxon>
    </lineage>
</organism>
<sequence>MTEFVLYHYHPSLVAAIIFIVLFGLSAALHIFQLLRSRTWYFIPFIIGCAFEAVGYAGRAISATQSPDWATMPYAMQSLLLLLGPTLLAASIYMVLGRIIRLLDADSYSVIPPKWLTKFFVMGDVLSFFIQSGGGGILANAKKQKTVDLGQYVIIAGLGVQILFFGFFIIVTCMFHYRILALPTARSMTIQVPWKPYILVLYTASILIMIRSVFRVAEYVTGADGVLQAKEFYIYIFDGALMIITVVIFNLFHPSRIIHREAKSEMDGSEDQDGTHSLDAMPSRPAIA</sequence>
<evidence type="ECO:0000313" key="2">
    <source>
        <dbReference type="Proteomes" id="UP001148629"/>
    </source>
</evidence>
<gene>
    <name evidence="1" type="ORF">NM208_g1282</name>
</gene>
<reference evidence="1" key="1">
    <citation type="submission" date="2022-08" db="EMBL/GenBank/DDBJ databases">
        <title>Genome Sequence of Fusarium decemcellulare.</title>
        <authorList>
            <person name="Buettner E."/>
        </authorList>
    </citation>
    <scope>NUCLEOTIDE SEQUENCE</scope>
    <source>
        <strain evidence="1">Babe19</strain>
    </source>
</reference>
<dbReference type="EMBL" id="JANRMS010000064">
    <property type="protein sequence ID" value="KAJ3547882.1"/>
    <property type="molecule type" value="Genomic_DNA"/>
</dbReference>
<keyword evidence="2" id="KW-1185">Reference proteome</keyword>